<dbReference type="HOGENOM" id="CLU_016972_0_2_1"/>
<dbReference type="SUPFAM" id="SSF49899">
    <property type="entry name" value="Concanavalin A-like lectins/glucanases"/>
    <property type="match status" value="1"/>
</dbReference>
<proteinExistence type="predicted"/>
<dbReference type="GO" id="GO:0004553">
    <property type="term" value="F:hydrolase activity, hydrolyzing O-glycosyl compounds"/>
    <property type="evidence" value="ECO:0007669"/>
    <property type="project" value="InterPro"/>
</dbReference>
<name>A0A0C3ALF5_SERVB</name>
<dbReference type="AlphaFoldDB" id="A0A0C3ALF5"/>
<dbReference type="PANTHER" id="PTHR10963:SF24">
    <property type="entry name" value="GLYCOSIDASE C21B10.07-RELATED"/>
    <property type="match status" value="1"/>
</dbReference>
<evidence type="ECO:0000256" key="1">
    <source>
        <dbReference type="SAM" id="MobiDB-lite"/>
    </source>
</evidence>
<dbReference type="InterPro" id="IPR050546">
    <property type="entry name" value="Glycosyl_Hydrlase_16"/>
</dbReference>
<feature type="region of interest" description="Disordered" evidence="1">
    <location>
        <begin position="1"/>
        <end position="41"/>
    </location>
</feature>
<keyword evidence="3" id="KW-0378">Hydrolase</keyword>
<gene>
    <name evidence="3" type="ORF">M408DRAFT_33788</name>
</gene>
<protein>
    <submittedName>
        <fullName evidence="3">Glycoside hydrolase family 16 protein</fullName>
    </submittedName>
</protein>
<dbReference type="InterPro" id="IPR013320">
    <property type="entry name" value="ConA-like_dom_sf"/>
</dbReference>
<dbReference type="GO" id="GO:0009251">
    <property type="term" value="P:glucan catabolic process"/>
    <property type="evidence" value="ECO:0007669"/>
    <property type="project" value="TreeGrafter"/>
</dbReference>
<feature type="non-terminal residue" evidence="3">
    <location>
        <position position="333"/>
    </location>
</feature>
<feature type="domain" description="GH16" evidence="2">
    <location>
        <begin position="39"/>
        <end position="297"/>
    </location>
</feature>
<evidence type="ECO:0000313" key="4">
    <source>
        <dbReference type="Proteomes" id="UP000054097"/>
    </source>
</evidence>
<dbReference type="PANTHER" id="PTHR10963">
    <property type="entry name" value="GLYCOSYL HYDROLASE-RELATED"/>
    <property type="match status" value="1"/>
</dbReference>
<dbReference type="EMBL" id="KN824314">
    <property type="protein sequence ID" value="KIM25425.1"/>
    <property type="molecule type" value="Genomic_DNA"/>
</dbReference>
<organism evidence="3 4">
    <name type="scientific">Serendipita vermifera MAFF 305830</name>
    <dbReference type="NCBI Taxonomy" id="933852"/>
    <lineage>
        <taxon>Eukaryota</taxon>
        <taxon>Fungi</taxon>
        <taxon>Dikarya</taxon>
        <taxon>Basidiomycota</taxon>
        <taxon>Agaricomycotina</taxon>
        <taxon>Agaricomycetes</taxon>
        <taxon>Sebacinales</taxon>
        <taxon>Serendipitaceae</taxon>
        <taxon>Serendipita</taxon>
    </lineage>
</organism>
<sequence length="333" mass="36010">SNSTTTAATSSSSSSSVEAEHTSSTSSSQAPSATAEYSDQWKQGRVHQGASFFDGWDFWANADPTHGTVRFQDYQSALNNGLIEFGDGKPAIMRSGTHDNVDMRNGIRIHDKEVFNVNTLLLMDASHMPVGCGVWPAWWANGPNWPYGGEIDILEGVNNQARNQATLHTGEGCYASSTIASGQLLHDNCGVVNGDNTGCGFADTNSDNSYGYGFNGNGGGVYAMQWVQTGISVWFFPRNAIPDDITAGHPMPWTWQAPFAHWSSSTCPTNQYFNNNNAIFDITFCGDWAGSDGAWRGSGCADQTGYGSCSDYVRAVGSAFNDAYWAVNYVKYF</sequence>
<dbReference type="OrthoDB" id="192832at2759"/>
<accession>A0A0C3ALF5</accession>
<feature type="non-terminal residue" evidence="3">
    <location>
        <position position="1"/>
    </location>
</feature>
<feature type="compositionally biased region" description="Low complexity" evidence="1">
    <location>
        <begin position="1"/>
        <end position="36"/>
    </location>
</feature>
<evidence type="ECO:0000259" key="2">
    <source>
        <dbReference type="PROSITE" id="PS51762"/>
    </source>
</evidence>
<dbReference type="Gene3D" id="2.60.120.200">
    <property type="match status" value="1"/>
</dbReference>
<dbReference type="Pfam" id="PF26113">
    <property type="entry name" value="GH16_XgeA"/>
    <property type="match status" value="1"/>
</dbReference>
<reference evidence="3 4" key="1">
    <citation type="submission" date="2014-04" db="EMBL/GenBank/DDBJ databases">
        <authorList>
            <consortium name="DOE Joint Genome Institute"/>
            <person name="Kuo A."/>
            <person name="Zuccaro A."/>
            <person name="Kohler A."/>
            <person name="Nagy L.G."/>
            <person name="Floudas D."/>
            <person name="Copeland A."/>
            <person name="Barry K.W."/>
            <person name="Cichocki N."/>
            <person name="Veneault-Fourrey C."/>
            <person name="LaButti K."/>
            <person name="Lindquist E.A."/>
            <person name="Lipzen A."/>
            <person name="Lundell T."/>
            <person name="Morin E."/>
            <person name="Murat C."/>
            <person name="Sun H."/>
            <person name="Tunlid A."/>
            <person name="Henrissat B."/>
            <person name="Grigoriev I.V."/>
            <person name="Hibbett D.S."/>
            <person name="Martin F."/>
            <person name="Nordberg H.P."/>
            <person name="Cantor M.N."/>
            <person name="Hua S.X."/>
        </authorList>
    </citation>
    <scope>NUCLEOTIDE SEQUENCE [LARGE SCALE GENOMIC DNA]</scope>
    <source>
        <strain evidence="3 4">MAFF 305830</strain>
    </source>
</reference>
<dbReference type="PROSITE" id="PS51762">
    <property type="entry name" value="GH16_2"/>
    <property type="match status" value="1"/>
</dbReference>
<dbReference type="InterPro" id="IPR000757">
    <property type="entry name" value="Beta-glucanase-like"/>
</dbReference>
<evidence type="ECO:0000313" key="3">
    <source>
        <dbReference type="EMBL" id="KIM25425.1"/>
    </source>
</evidence>
<dbReference type="Proteomes" id="UP000054097">
    <property type="component" value="Unassembled WGS sequence"/>
</dbReference>
<reference evidence="4" key="2">
    <citation type="submission" date="2015-01" db="EMBL/GenBank/DDBJ databases">
        <title>Evolutionary Origins and Diversification of the Mycorrhizal Mutualists.</title>
        <authorList>
            <consortium name="DOE Joint Genome Institute"/>
            <consortium name="Mycorrhizal Genomics Consortium"/>
            <person name="Kohler A."/>
            <person name="Kuo A."/>
            <person name="Nagy L.G."/>
            <person name="Floudas D."/>
            <person name="Copeland A."/>
            <person name="Barry K.W."/>
            <person name="Cichocki N."/>
            <person name="Veneault-Fourrey C."/>
            <person name="LaButti K."/>
            <person name="Lindquist E.A."/>
            <person name="Lipzen A."/>
            <person name="Lundell T."/>
            <person name="Morin E."/>
            <person name="Murat C."/>
            <person name="Riley R."/>
            <person name="Ohm R."/>
            <person name="Sun H."/>
            <person name="Tunlid A."/>
            <person name="Henrissat B."/>
            <person name="Grigoriev I.V."/>
            <person name="Hibbett D.S."/>
            <person name="Martin F."/>
        </authorList>
    </citation>
    <scope>NUCLEOTIDE SEQUENCE [LARGE SCALE GENOMIC DNA]</scope>
    <source>
        <strain evidence="4">MAFF 305830</strain>
    </source>
</reference>
<keyword evidence="4" id="KW-1185">Reference proteome</keyword>
<dbReference type="STRING" id="933852.A0A0C3ALF5"/>